<reference evidence="4" key="2">
    <citation type="submission" date="2023-07" db="EMBL/GenBank/DDBJ databases">
        <title>Ancylobacter moscoviensis sp. nov., facultatively methylotrophic bacteria from activated sludge and the reclassification of Starkeya novella (Starkey 1934) Kelly et al. 2000 as Ancylobacter novellus comb. nov., Starkeya koreensis Im et al. 2006 as Ancylobacter koreensis comb.nov., Angulomicrobium tetraedrale Vasil'eva et al. 1986 as Ancylobacter tetraedralis comb. nov., Angulomicrobium amanitiforme Fritz et al. 2004 as Ancylobacter amanitiformis comb. nov. and Methylorhabdus multivorans Doronina et al. 1996 as Ancylobacter multivorans comb. nov. and emended description of the genus Ancylobacter.</title>
        <authorList>
            <person name="Doronina N."/>
            <person name="Chemodurova A."/>
            <person name="Grouzdev D."/>
            <person name="Koziaeva V."/>
            <person name="Shi W."/>
            <person name="Wu L."/>
            <person name="Kaparullina E."/>
        </authorList>
    </citation>
    <scope>NUCLEOTIDE SEQUENCE [LARGE SCALE GENOMIC DNA]</scope>
    <source>
        <strain evidence="4">Jip08</strain>
    </source>
</reference>
<dbReference type="Proteomes" id="UP001202867">
    <property type="component" value="Unassembled WGS sequence"/>
</dbReference>
<protein>
    <submittedName>
        <fullName evidence="3">Tripartite tricarboxylate transporter TctB family protein</fullName>
    </submittedName>
</protein>
<evidence type="ECO:0000256" key="1">
    <source>
        <dbReference type="SAM" id="Phobius"/>
    </source>
</evidence>
<keyword evidence="4" id="KW-1185">Reference proteome</keyword>
<feature type="transmembrane region" description="Helical" evidence="1">
    <location>
        <begin position="45"/>
        <end position="63"/>
    </location>
</feature>
<evidence type="ECO:0000313" key="3">
    <source>
        <dbReference type="EMBL" id="MCK0209454.1"/>
    </source>
</evidence>
<keyword evidence="1" id="KW-1133">Transmembrane helix</keyword>
<feature type="transmembrane region" description="Helical" evidence="1">
    <location>
        <begin position="12"/>
        <end position="33"/>
    </location>
</feature>
<keyword evidence="1" id="KW-0812">Transmembrane</keyword>
<name>A0ABT0DQJ0_9HYPH</name>
<gene>
    <name evidence="3" type="ORF">MWN33_15580</name>
</gene>
<accession>A0ABT0DQJ0</accession>
<reference evidence="3 4" key="1">
    <citation type="submission" date="2022-04" db="EMBL/GenBank/DDBJ databases">
        <authorList>
            <person name="Grouzdev D.S."/>
            <person name="Pantiukh K.S."/>
            <person name="Krutkina M.S."/>
        </authorList>
    </citation>
    <scope>NUCLEOTIDE SEQUENCE [LARGE SCALE GENOMIC DNA]</scope>
    <source>
        <strain evidence="3 4">Jip08</strain>
    </source>
</reference>
<dbReference type="Pfam" id="PF07331">
    <property type="entry name" value="TctB"/>
    <property type="match status" value="1"/>
</dbReference>
<organism evidence="3 4">
    <name type="scientific">Ancylobacter koreensis</name>
    <dbReference type="NCBI Taxonomy" id="266121"/>
    <lineage>
        <taxon>Bacteria</taxon>
        <taxon>Pseudomonadati</taxon>
        <taxon>Pseudomonadota</taxon>
        <taxon>Alphaproteobacteria</taxon>
        <taxon>Hyphomicrobiales</taxon>
        <taxon>Xanthobacteraceae</taxon>
        <taxon>Ancylobacter</taxon>
    </lineage>
</organism>
<evidence type="ECO:0000259" key="2">
    <source>
        <dbReference type="Pfam" id="PF07331"/>
    </source>
</evidence>
<dbReference type="EMBL" id="JALKCG010000007">
    <property type="protein sequence ID" value="MCK0209454.1"/>
    <property type="molecule type" value="Genomic_DNA"/>
</dbReference>
<dbReference type="InterPro" id="IPR009936">
    <property type="entry name" value="DUF1468"/>
</dbReference>
<dbReference type="RefSeq" id="WP_247201963.1">
    <property type="nucleotide sequence ID" value="NZ_JALKCG010000007.1"/>
</dbReference>
<feature type="domain" description="DUF1468" evidence="2">
    <location>
        <begin position="16"/>
        <end position="151"/>
    </location>
</feature>
<keyword evidence="1" id="KW-0472">Membrane</keyword>
<feature type="transmembrane region" description="Helical" evidence="1">
    <location>
        <begin position="128"/>
        <end position="146"/>
    </location>
</feature>
<evidence type="ECO:0000313" key="4">
    <source>
        <dbReference type="Proteomes" id="UP001202867"/>
    </source>
</evidence>
<proteinExistence type="predicted"/>
<feature type="transmembrane region" description="Helical" evidence="1">
    <location>
        <begin position="83"/>
        <end position="116"/>
    </location>
</feature>
<comment type="caution">
    <text evidence="3">The sequence shown here is derived from an EMBL/GenBank/DDBJ whole genome shotgun (WGS) entry which is preliminary data.</text>
</comment>
<sequence length="158" mass="16994">MLRYLRDPNILFGSGLSVLGLYIVQQSLGWVVYERDGPGPGFFPLIYGGAMLFFALWLTLKALRAGGVAAPRPEDELNASGRWEAIATLVALAASVPLMWAFGFIPGFGLVLFFIIRVVFARPTLNAAIVATCIAGALYLGFAELLQSPLPASAIWGF</sequence>